<dbReference type="PANTHER" id="PTHR11751">
    <property type="entry name" value="ALANINE AMINOTRANSFERASE"/>
    <property type="match status" value="1"/>
</dbReference>
<keyword evidence="4" id="KW-0808">Transferase</keyword>
<evidence type="ECO:0000256" key="5">
    <source>
        <dbReference type="ARBA" id="ARBA00022898"/>
    </source>
</evidence>
<proteinExistence type="inferred from homology"/>
<evidence type="ECO:0000313" key="11">
    <source>
        <dbReference type="EMBL" id="THD24347.1"/>
    </source>
</evidence>
<dbReference type="InterPro" id="IPR015421">
    <property type="entry name" value="PyrdxlP-dep_Trfase_major"/>
</dbReference>
<dbReference type="FunFam" id="3.90.1150.10:FF:000010">
    <property type="entry name" value="Alanine aminotransferase 2"/>
    <property type="match status" value="1"/>
</dbReference>
<keyword evidence="3 11" id="KW-0032">Aminotransferase</keyword>
<dbReference type="CDD" id="cd00609">
    <property type="entry name" value="AAT_like"/>
    <property type="match status" value="1"/>
</dbReference>
<keyword evidence="12" id="KW-1185">Reference proteome</keyword>
<dbReference type="Proteomes" id="UP000230066">
    <property type="component" value="Unassembled WGS sequence"/>
</dbReference>
<dbReference type="PANTHER" id="PTHR11751:SF29">
    <property type="entry name" value="ALANINE TRANSAMINASE"/>
    <property type="match status" value="1"/>
</dbReference>
<evidence type="ECO:0000256" key="1">
    <source>
        <dbReference type="ARBA" id="ARBA00001933"/>
    </source>
</evidence>
<sequence>MMAGCEGRALRLETINPHVVNIEYAVRGPIVQRALQIEEALKKGEARKFKEVIKCNIGDCHATGQHPLTFSRQIMAMLVFPDLLKDDSFTEDVKQRARRILQSCGGSSIGSYSNSLGIQCIREDVASYIERRDGIPSDSSDIFLTGGATEAIKYVLHLISTGENGTKRAGIMVPIPQYPLYSATNAELNAYQIDYYLDESNNWALNTQELERALQASKGQCVPRALVVINPGNPTAQVLSRSCMEGIIRFACEHRLVLLADEVYQFNVYQPHVHPWTSFKRVLHEMGQPYADQLELASFMSCSKGFMGECGFRGGYCELVNFDPAVKAQLYKALSARLCPPVIGQAMVSALVNPPTENEPSYALFLRERDQILGDLRIKADLVTRTLNSLPRITCNPIQGAMYAFPRVELPIRAIQAAKEVGQQPDFFYCLQFLEEKGVCVVPGSGFGQAEGTFHFRTTILPTVKQIQYVMEALSDFHMKFLAQYADD</sequence>
<comment type="similarity">
    <text evidence="7">Belongs to the class-I pyridoxal-phosphate-dependent aminotransferase family. Alanine aminotransferase subfamily.</text>
</comment>
<dbReference type="Gene3D" id="1.10.287.1970">
    <property type="match status" value="1"/>
</dbReference>
<comment type="catalytic activity">
    <reaction evidence="9">
        <text>L-alanine + 2-oxoglutarate = pyruvate + L-glutamate</text>
        <dbReference type="Rhea" id="RHEA:19453"/>
        <dbReference type="ChEBI" id="CHEBI:15361"/>
        <dbReference type="ChEBI" id="CHEBI:16810"/>
        <dbReference type="ChEBI" id="CHEBI:29985"/>
        <dbReference type="ChEBI" id="CHEBI:57972"/>
        <dbReference type="EC" id="2.6.1.2"/>
    </reaction>
</comment>
<dbReference type="FunFam" id="3.40.640.10:FF:000012">
    <property type="entry name" value="alanine aminotransferase 2"/>
    <property type="match status" value="1"/>
</dbReference>
<evidence type="ECO:0000259" key="10">
    <source>
        <dbReference type="Pfam" id="PF00155"/>
    </source>
</evidence>
<dbReference type="Gene3D" id="3.40.640.10">
    <property type="entry name" value="Type I PLP-dependent aspartate aminotransferase-like (Major domain)"/>
    <property type="match status" value="1"/>
</dbReference>
<evidence type="ECO:0000256" key="8">
    <source>
        <dbReference type="ARBA" id="ARBA00026106"/>
    </source>
</evidence>
<evidence type="ECO:0000313" key="12">
    <source>
        <dbReference type="Proteomes" id="UP000230066"/>
    </source>
</evidence>
<dbReference type="SUPFAM" id="SSF53383">
    <property type="entry name" value="PLP-dependent transferases"/>
    <property type="match status" value="1"/>
</dbReference>
<comment type="cofactor">
    <cofactor evidence="1">
        <name>pyridoxal 5'-phosphate</name>
        <dbReference type="ChEBI" id="CHEBI:597326"/>
    </cofactor>
</comment>
<evidence type="ECO:0000256" key="4">
    <source>
        <dbReference type="ARBA" id="ARBA00022679"/>
    </source>
</evidence>
<comment type="subunit">
    <text evidence="2">Homodimer.</text>
</comment>
<dbReference type="InterPro" id="IPR004839">
    <property type="entry name" value="Aminotransferase_I/II_large"/>
</dbReference>
<keyword evidence="5" id="KW-0663">Pyridoxal phosphate</keyword>
<gene>
    <name evidence="11" type="ORF">D915_004942</name>
</gene>
<dbReference type="InterPro" id="IPR015424">
    <property type="entry name" value="PyrdxlP-dep_Trfase"/>
</dbReference>
<protein>
    <recommendedName>
        <fullName evidence="8">alanine transaminase</fullName>
        <ecNumber evidence="8">2.6.1.2</ecNumber>
    </recommendedName>
</protein>
<dbReference type="EMBL" id="JXXN02001649">
    <property type="protein sequence ID" value="THD24347.1"/>
    <property type="molecule type" value="Genomic_DNA"/>
</dbReference>
<evidence type="ECO:0000256" key="2">
    <source>
        <dbReference type="ARBA" id="ARBA00011738"/>
    </source>
</evidence>
<comment type="caution">
    <text evidence="11">The sequence shown here is derived from an EMBL/GenBank/DDBJ whole genome shotgun (WGS) entry which is preliminary data.</text>
</comment>
<dbReference type="UniPathway" id="UPA00528">
    <property type="reaction ID" value="UER00586"/>
</dbReference>
<dbReference type="GO" id="GO:0030170">
    <property type="term" value="F:pyridoxal phosphate binding"/>
    <property type="evidence" value="ECO:0007669"/>
    <property type="project" value="InterPro"/>
</dbReference>
<accession>A0A4E0RU41</accession>
<dbReference type="AlphaFoldDB" id="A0A4E0RU41"/>
<comment type="pathway">
    <text evidence="6">Amino-acid degradation; L-alanine degradation via transaminase pathway; pyruvate from L-alanine: step 1/1.</text>
</comment>
<dbReference type="InterPro" id="IPR015422">
    <property type="entry name" value="PyrdxlP-dep_Trfase_small"/>
</dbReference>
<evidence type="ECO:0000256" key="9">
    <source>
        <dbReference type="ARBA" id="ARBA00047412"/>
    </source>
</evidence>
<name>A0A4E0RU41_FASHE</name>
<feature type="domain" description="Aminotransferase class I/classII large" evidence="10">
    <location>
        <begin position="91"/>
        <end position="474"/>
    </location>
</feature>
<evidence type="ECO:0000256" key="6">
    <source>
        <dbReference type="ARBA" id="ARBA00025708"/>
    </source>
</evidence>
<reference evidence="11" key="1">
    <citation type="submission" date="2019-03" db="EMBL/GenBank/DDBJ databases">
        <title>Improved annotation for the trematode Fasciola hepatica.</title>
        <authorList>
            <person name="Choi Y.-J."/>
            <person name="Martin J."/>
            <person name="Mitreva M."/>
        </authorList>
    </citation>
    <scope>NUCLEOTIDE SEQUENCE [LARGE SCALE GENOMIC DNA]</scope>
</reference>
<evidence type="ECO:0000256" key="7">
    <source>
        <dbReference type="ARBA" id="ARBA00025785"/>
    </source>
</evidence>
<dbReference type="FunFam" id="1.10.287.1970:FF:000001">
    <property type="entry name" value="Alanine aminotransferase 2"/>
    <property type="match status" value="1"/>
</dbReference>
<dbReference type="GO" id="GO:0042853">
    <property type="term" value="P:L-alanine catabolic process"/>
    <property type="evidence" value="ECO:0007669"/>
    <property type="project" value="UniProtKB-UniPathway"/>
</dbReference>
<dbReference type="Pfam" id="PF00155">
    <property type="entry name" value="Aminotran_1_2"/>
    <property type="match status" value="1"/>
</dbReference>
<dbReference type="GO" id="GO:0004021">
    <property type="term" value="F:L-alanine:2-oxoglutarate aminotransferase activity"/>
    <property type="evidence" value="ECO:0007669"/>
    <property type="project" value="UniProtKB-EC"/>
</dbReference>
<dbReference type="InterPro" id="IPR045088">
    <property type="entry name" value="ALAT1/2-like"/>
</dbReference>
<dbReference type="EC" id="2.6.1.2" evidence="8"/>
<evidence type="ECO:0000256" key="3">
    <source>
        <dbReference type="ARBA" id="ARBA00022576"/>
    </source>
</evidence>
<organism evidence="11 12">
    <name type="scientific">Fasciola hepatica</name>
    <name type="common">Liver fluke</name>
    <dbReference type="NCBI Taxonomy" id="6192"/>
    <lineage>
        <taxon>Eukaryota</taxon>
        <taxon>Metazoa</taxon>
        <taxon>Spiralia</taxon>
        <taxon>Lophotrochozoa</taxon>
        <taxon>Platyhelminthes</taxon>
        <taxon>Trematoda</taxon>
        <taxon>Digenea</taxon>
        <taxon>Plagiorchiida</taxon>
        <taxon>Echinostomata</taxon>
        <taxon>Echinostomatoidea</taxon>
        <taxon>Fasciolidae</taxon>
        <taxon>Fasciola</taxon>
    </lineage>
</organism>
<dbReference type="Gene3D" id="3.90.1150.10">
    <property type="entry name" value="Aspartate Aminotransferase, domain 1"/>
    <property type="match status" value="1"/>
</dbReference>